<accession>A0AAV9HNS6</accession>
<protein>
    <submittedName>
        <fullName evidence="2">Uncharacterized protein</fullName>
    </submittedName>
</protein>
<organism evidence="2 3">
    <name type="scientific">Cladorrhinum samala</name>
    <dbReference type="NCBI Taxonomy" id="585594"/>
    <lineage>
        <taxon>Eukaryota</taxon>
        <taxon>Fungi</taxon>
        <taxon>Dikarya</taxon>
        <taxon>Ascomycota</taxon>
        <taxon>Pezizomycotina</taxon>
        <taxon>Sordariomycetes</taxon>
        <taxon>Sordariomycetidae</taxon>
        <taxon>Sordariales</taxon>
        <taxon>Podosporaceae</taxon>
        <taxon>Cladorrhinum</taxon>
    </lineage>
</organism>
<comment type="caution">
    <text evidence="2">The sequence shown here is derived from an EMBL/GenBank/DDBJ whole genome shotgun (WGS) entry which is preliminary data.</text>
</comment>
<keyword evidence="3" id="KW-1185">Reference proteome</keyword>
<feature type="chain" id="PRO_5043608824" evidence="1">
    <location>
        <begin position="18"/>
        <end position="200"/>
    </location>
</feature>
<name>A0AAV9HNS6_9PEZI</name>
<reference evidence="2" key="1">
    <citation type="journal article" date="2023" name="Mol. Phylogenet. Evol.">
        <title>Genome-scale phylogeny and comparative genomics of the fungal order Sordariales.</title>
        <authorList>
            <person name="Hensen N."/>
            <person name="Bonometti L."/>
            <person name="Westerberg I."/>
            <person name="Brannstrom I.O."/>
            <person name="Guillou S."/>
            <person name="Cros-Aarteil S."/>
            <person name="Calhoun S."/>
            <person name="Haridas S."/>
            <person name="Kuo A."/>
            <person name="Mondo S."/>
            <person name="Pangilinan J."/>
            <person name="Riley R."/>
            <person name="LaButti K."/>
            <person name="Andreopoulos B."/>
            <person name="Lipzen A."/>
            <person name="Chen C."/>
            <person name="Yan M."/>
            <person name="Daum C."/>
            <person name="Ng V."/>
            <person name="Clum A."/>
            <person name="Steindorff A."/>
            <person name="Ohm R.A."/>
            <person name="Martin F."/>
            <person name="Silar P."/>
            <person name="Natvig D.O."/>
            <person name="Lalanne C."/>
            <person name="Gautier V."/>
            <person name="Ament-Velasquez S.L."/>
            <person name="Kruys A."/>
            <person name="Hutchinson M.I."/>
            <person name="Powell A.J."/>
            <person name="Barry K."/>
            <person name="Miller A.N."/>
            <person name="Grigoriev I.V."/>
            <person name="Debuchy R."/>
            <person name="Gladieux P."/>
            <person name="Hiltunen Thoren M."/>
            <person name="Johannesson H."/>
        </authorList>
    </citation>
    <scope>NUCLEOTIDE SEQUENCE</scope>
    <source>
        <strain evidence="2">PSN324</strain>
    </source>
</reference>
<reference evidence="2" key="2">
    <citation type="submission" date="2023-06" db="EMBL/GenBank/DDBJ databases">
        <authorList>
            <consortium name="Lawrence Berkeley National Laboratory"/>
            <person name="Mondo S.J."/>
            <person name="Hensen N."/>
            <person name="Bonometti L."/>
            <person name="Westerberg I."/>
            <person name="Brannstrom I.O."/>
            <person name="Guillou S."/>
            <person name="Cros-Aarteil S."/>
            <person name="Calhoun S."/>
            <person name="Haridas S."/>
            <person name="Kuo A."/>
            <person name="Pangilinan J."/>
            <person name="Riley R."/>
            <person name="Labutti K."/>
            <person name="Andreopoulos B."/>
            <person name="Lipzen A."/>
            <person name="Chen C."/>
            <person name="Yanf M."/>
            <person name="Daum C."/>
            <person name="Ng V."/>
            <person name="Clum A."/>
            <person name="Steindorff A."/>
            <person name="Ohm R."/>
            <person name="Martin F."/>
            <person name="Silar P."/>
            <person name="Natvig D."/>
            <person name="Lalanne C."/>
            <person name="Gautier V."/>
            <person name="Ament-Velasquez S.L."/>
            <person name="Kruys A."/>
            <person name="Hutchinson M.I."/>
            <person name="Powell A.J."/>
            <person name="Barry K."/>
            <person name="Miller A.N."/>
            <person name="Grigoriev I.V."/>
            <person name="Debuchy R."/>
            <person name="Gladieux P."/>
            <person name="Thoren M.H."/>
            <person name="Johannesson H."/>
        </authorList>
    </citation>
    <scope>NUCLEOTIDE SEQUENCE</scope>
    <source>
        <strain evidence="2">PSN324</strain>
    </source>
</reference>
<gene>
    <name evidence="2" type="ORF">QBC42DRAFT_286517</name>
</gene>
<proteinExistence type="predicted"/>
<feature type="signal peptide" evidence="1">
    <location>
        <begin position="1"/>
        <end position="17"/>
    </location>
</feature>
<dbReference type="Proteomes" id="UP001321749">
    <property type="component" value="Unassembled WGS sequence"/>
</dbReference>
<evidence type="ECO:0000313" key="2">
    <source>
        <dbReference type="EMBL" id="KAK4462342.1"/>
    </source>
</evidence>
<keyword evidence="1" id="KW-0732">Signal</keyword>
<dbReference type="AlphaFoldDB" id="A0AAV9HNS6"/>
<dbReference type="EMBL" id="MU864973">
    <property type="protein sequence ID" value="KAK4462342.1"/>
    <property type="molecule type" value="Genomic_DNA"/>
</dbReference>
<sequence length="200" mass="21713">MKFTVVASLLSATTVLASPLEARQADRAIFNRQITSVQGNGCANITRIIPEFVSDTLVQITLLDQTARIGRPEDNIPEQDREKVCRIALQVVTPAGRKTVNAVATSIGEFSQPGNTGAEGFLWRHHVYGPASVTAEKRFTGTGPQPFIETDPVTVVTNLGTAQTVEYAFEGRVRLQRTSDPNAVASLRQSVYTLDIGRQS</sequence>
<evidence type="ECO:0000256" key="1">
    <source>
        <dbReference type="SAM" id="SignalP"/>
    </source>
</evidence>
<evidence type="ECO:0000313" key="3">
    <source>
        <dbReference type="Proteomes" id="UP001321749"/>
    </source>
</evidence>